<reference evidence="3 4" key="1">
    <citation type="submission" date="2022-02" db="EMBL/GenBank/DDBJ databases">
        <title>Genome sequence data of Kingella unionensis sp. nov. strain CICC 24913 (CCUG 75125).</title>
        <authorList>
            <person name="Xiao M."/>
        </authorList>
    </citation>
    <scope>NUCLEOTIDE SEQUENCE [LARGE SCALE GENOMIC DNA]</scope>
    <source>
        <strain evidence="3 4">CICC 24913</strain>
    </source>
</reference>
<protein>
    <submittedName>
        <fullName evidence="3">RsiV family protein</fullName>
    </submittedName>
</protein>
<feature type="signal peptide" evidence="1">
    <location>
        <begin position="1"/>
        <end position="19"/>
    </location>
</feature>
<dbReference type="Pfam" id="PF11738">
    <property type="entry name" value="DUF3298"/>
    <property type="match status" value="1"/>
</dbReference>
<organism evidence="3 4">
    <name type="scientific">Kingella pumchi</name>
    <dbReference type="NCBI Taxonomy" id="2779506"/>
    <lineage>
        <taxon>Bacteria</taxon>
        <taxon>Pseudomonadati</taxon>
        <taxon>Pseudomonadota</taxon>
        <taxon>Betaproteobacteria</taxon>
        <taxon>Neisseriales</taxon>
        <taxon>Neisseriaceae</taxon>
        <taxon>Kingella</taxon>
    </lineage>
</organism>
<dbReference type="EMBL" id="JAKOOW010000002">
    <property type="protein sequence ID" value="MCG6503045.1"/>
    <property type="molecule type" value="Genomic_DNA"/>
</dbReference>
<dbReference type="Gene3D" id="3.90.640.20">
    <property type="entry name" value="Heat-shock cognate protein, ATPase"/>
    <property type="match status" value="1"/>
</dbReference>
<dbReference type="InterPro" id="IPR021729">
    <property type="entry name" value="DUF3298"/>
</dbReference>
<keyword evidence="4" id="KW-1185">Reference proteome</keyword>
<feature type="chain" id="PRO_5047528665" evidence="1">
    <location>
        <begin position="20"/>
        <end position="282"/>
    </location>
</feature>
<evidence type="ECO:0000313" key="4">
    <source>
        <dbReference type="Proteomes" id="UP001298424"/>
    </source>
</evidence>
<dbReference type="Proteomes" id="UP001298424">
    <property type="component" value="Unassembled WGS sequence"/>
</dbReference>
<sequence length="282" mass="31029">MSAKSLFLLSLLAAAGVQAAPLSFKTVSTTVKANCVKSSLPDRTDCHELEVAYPQTGDKALDVWARRQMQKAVGTDNLSPKALKAFWLKNEEVAEVNKDNKEREKDDSACHLSVIHALQLEGQTPNYAVFGEEDWGYHCGPHGNGTHTWSVVKRGTAKPKALALKDILLPGGHAKLVKLQKTATAEGLLKGHSDDFSSLQDAIRSLDDYNGKNFKGTDNWRFAKGGLMFEFQSYEIGPYLLGRPAAYIPLAKLKGIVKPEILREAAHYQISPDILKEDKNAR</sequence>
<keyword evidence="1" id="KW-0732">Signal</keyword>
<comment type="caution">
    <text evidence="3">The sequence shown here is derived from an EMBL/GenBank/DDBJ whole genome shotgun (WGS) entry which is preliminary data.</text>
</comment>
<name>A0ABS9NK49_9NEIS</name>
<evidence type="ECO:0000256" key="1">
    <source>
        <dbReference type="SAM" id="SignalP"/>
    </source>
</evidence>
<gene>
    <name evidence="3" type="ORF">MB824_00800</name>
</gene>
<feature type="domain" description="DUF3298" evidence="2">
    <location>
        <begin position="200"/>
        <end position="250"/>
    </location>
</feature>
<proteinExistence type="predicted"/>
<accession>A0ABS9NK49</accession>
<dbReference type="InterPro" id="IPR037126">
    <property type="entry name" value="PdaC/RsiV-like_sf"/>
</dbReference>
<evidence type="ECO:0000313" key="3">
    <source>
        <dbReference type="EMBL" id="MCG6503045.1"/>
    </source>
</evidence>
<evidence type="ECO:0000259" key="2">
    <source>
        <dbReference type="Pfam" id="PF11738"/>
    </source>
</evidence>
<dbReference type="RefSeq" id="WP_238745015.1">
    <property type="nucleotide sequence ID" value="NZ_JAKOOW010000002.1"/>
</dbReference>